<sequence length="236" mass="26984">MLSRQLVTEKKHEIWMQFGGAPIRFSIQEFSAATGLNCSKLPEIPQKLTDVENFDEHESTYWDDLIGNDLGEIDDKWIEKKLKSKNFKDPRKKLQLCCLLLVDALLCPRNLDRKISEVHVELVRDVEKFLSYPWRREAFSLAMTSIKTRGAEGLCQKTLAIQGFLHGMQLAMLKCIPHIKTRATYTPGAKKKKKGSTYATTSDEEVEVDDNTSLKPLTIKMSKIHDMDSKGKVIRL</sequence>
<dbReference type="PANTHER" id="PTHR48449">
    <property type="entry name" value="DUF1985 DOMAIN-CONTAINING PROTEIN"/>
    <property type="match status" value="1"/>
</dbReference>
<dbReference type="Proteomes" id="UP000694240">
    <property type="component" value="Chromosome 11"/>
</dbReference>
<gene>
    <name evidence="2" type="ORF">ISN45_Aa06g029480</name>
</gene>
<feature type="domain" description="DUF1985" evidence="1">
    <location>
        <begin position="2"/>
        <end position="144"/>
    </location>
</feature>
<dbReference type="InterPro" id="IPR015410">
    <property type="entry name" value="DUF1985"/>
</dbReference>
<organism evidence="2 3">
    <name type="scientific">Arabidopsis thaliana x Arabidopsis arenosa</name>
    <dbReference type="NCBI Taxonomy" id="1240361"/>
    <lineage>
        <taxon>Eukaryota</taxon>
        <taxon>Viridiplantae</taxon>
        <taxon>Streptophyta</taxon>
        <taxon>Embryophyta</taxon>
        <taxon>Tracheophyta</taxon>
        <taxon>Spermatophyta</taxon>
        <taxon>Magnoliopsida</taxon>
        <taxon>eudicotyledons</taxon>
        <taxon>Gunneridae</taxon>
        <taxon>Pentapetalae</taxon>
        <taxon>rosids</taxon>
        <taxon>malvids</taxon>
        <taxon>Brassicales</taxon>
        <taxon>Brassicaceae</taxon>
        <taxon>Camelineae</taxon>
        <taxon>Arabidopsis</taxon>
    </lineage>
</organism>
<evidence type="ECO:0000313" key="2">
    <source>
        <dbReference type="EMBL" id="KAG7552344.1"/>
    </source>
</evidence>
<dbReference type="EMBL" id="JAEFBK010000011">
    <property type="protein sequence ID" value="KAG7552344.1"/>
    <property type="molecule type" value="Genomic_DNA"/>
</dbReference>
<proteinExistence type="predicted"/>
<reference evidence="2 3" key="1">
    <citation type="submission" date="2020-12" db="EMBL/GenBank/DDBJ databases">
        <title>Concerted genomic and epigenomic changes stabilize Arabidopsis allopolyploids.</title>
        <authorList>
            <person name="Chen Z."/>
        </authorList>
    </citation>
    <scope>NUCLEOTIDE SEQUENCE [LARGE SCALE GENOMIC DNA]</scope>
    <source>
        <strain evidence="2">Allo738</strain>
        <tissue evidence="2">Leaf</tissue>
    </source>
</reference>
<keyword evidence="3" id="KW-1185">Reference proteome</keyword>
<comment type="caution">
    <text evidence="2">The sequence shown here is derived from an EMBL/GenBank/DDBJ whole genome shotgun (WGS) entry which is preliminary data.</text>
</comment>
<protein>
    <recommendedName>
        <fullName evidence="1">DUF1985 domain-containing protein</fullName>
    </recommendedName>
</protein>
<accession>A0A8T1Z105</accession>
<evidence type="ECO:0000313" key="3">
    <source>
        <dbReference type="Proteomes" id="UP000694240"/>
    </source>
</evidence>
<dbReference type="AlphaFoldDB" id="A0A8T1Z105"/>
<name>A0A8T1Z105_9BRAS</name>
<dbReference type="Pfam" id="PF09331">
    <property type="entry name" value="DUF1985"/>
    <property type="match status" value="1"/>
</dbReference>
<dbReference type="PANTHER" id="PTHR48449:SF1">
    <property type="entry name" value="DUF1985 DOMAIN-CONTAINING PROTEIN"/>
    <property type="match status" value="1"/>
</dbReference>
<evidence type="ECO:0000259" key="1">
    <source>
        <dbReference type="Pfam" id="PF09331"/>
    </source>
</evidence>